<dbReference type="RefSeq" id="XP_024512108.1">
    <property type="nucleotide sequence ID" value="XM_024656429.1"/>
</dbReference>
<dbReference type="SMR" id="Q5KMW1"/>
<dbReference type="InterPro" id="IPR043502">
    <property type="entry name" value="DNA/RNA_pol_sf"/>
</dbReference>
<dbReference type="GO" id="GO:0003677">
    <property type="term" value="F:DNA binding"/>
    <property type="evidence" value="ECO:0007669"/>
    <property type="project" value="InterPro"/>
</dbReference>
<name>Q5KMW1_CRYD1</name>
<dbReference type="InterPro" id="IPR012337">
    <property type="entry name" value="RNaseH-like_sf"/>
</dbReference>
<dbReference type="KEGG" id="cne:CNB00310"/>
<dbReference type="Pfam" id="PF18136">
    <property type="entry name" value="DNApol_Exo"/>
    <property type="match status" value="1"/>
</dbReference>
<dbReference type="GO" id="GO:0005760">
    <property type="term" value="C:gamma DNA polymerase complex"/>
    <property type="evidence" value="ECO:0007669"/>
    <property type="project" value="InterPro"/>
</dbReference>
<dbReference type="PANTHER" id="PTHR10267:SF0">
    <property type="entry name" value="DNA POLYMERASE SUBUNIT GAMMA-1"/>
    <property type="match status" value="1"/>
</dbReference>
<feature type="region of interest" description="Disordered" evidence="2">
    <location>
        <begin position="100"/>
        <end position="177"/>
    </location>
</feature>
<dbReference type="GO" id="GO:0006264">
    <property type="term" value="P:mitochondrial DNA replication"/>
    <property type="evidence" value="ECO:0000318"/>
    <property type="project" value="GO_Central"/>
</dbReference>
<organism evidence="4 5">
    <name type="scientific">Cryptococcus deneoformans (strain JEC21 / ATCC MYA-565)</name>
    <name type="common">Cryptococcus neoformans var. neoformans serotype D</name>
    <dbReference type="NCBI Taxonomy" id="214684"/>
    <lineage>
        <taxon>Eukaryota</taxon>
        <taxon>Fungi</taxon>
        <taxon>Dikarya</taxon>
        <taxon>Basidiomycota</taxon>
        <taxon>Agaricomycotina</taxon>
        <taxon>Tremellomycetes</taxon>
        <taxon>Tremellales</taxon>
        <taxon>Cryptococcaceae</taxon>
        <taxon>Cryptococcus</taxon>
        <taxon>Cryptococcus neoformans species complex</taxon>
    </lineage>
</organism>
<dbReference type="InterPro" id="IPR001098">
    <property type="entry name" value="DNA-dir_DNA_pol_A_palm_dom"/>
</dbReference>
<dbReference type="GO" id="GO:0003887">
    <property type="term" value="F:DNA-directed DNA polymerase activity"/>
    <property type="evidence" value="ECO:0000318"/>
    <property type="project" value="GO_Central"/>
</dbReference>
<feature type="region of interest" description="Disordered" evidence="2">
    <location>
        <begin position="1430"/>
        <end position="1453"/>
    </location>
</feature>
<protein>
    <recommendedName>
        <fullName evidence="1">Mitochondrial DNA polymerase catalytic subunit</fullName>
    </recommendedName>
</protein>
<dbReference type="Gene3D" id="3.30.70.370">
    <property type="match status" value="1"/>
</dbReference>
<dbReference type="FunFam" id="3.30.420.390:FF:000005">
    <property type="entry name" value="Related to MIP1-DNA-directed DNA polymerase gamma catalytic subunit, mitochondrial"/>
    <property type="match status" value="1"/>
</dbReference>
<dbReference type="InterPro" id="IPR002297">
    <property type="entry name" value="DNA-dir_DNA_pol_A_mt"/>
</dbReference>
<dbReference type="Gene3D" id="1.10.150.20">
    <property type="entry name" value="5' to 3' exonuclease, C-terminal subdomain"/>
    <property type="match status" value="1"/>
</dbReference>
<reference evidence="4 5" key="1">
    <citation type="journal article" date="2005" name="Science">
        <title>The genome of the basidiomycetous yeast and human pathogen Cryptococcus neoformans.</title>
        <authorList>
            <person name="Loftus B.J."/>
            <person name="Fung E."/>
            <person name="Roncaglia P."/>
            <person name="Rowley D."/>
            <person name="Amedeo P."/>
            <person name="Bruno D."/>
            <person name="Vamathevan J."/>
            <person name="Miranda M."/>
            <person name="Anderson I.J."/>
            <person name="Fraser J.A."/>
            <person name="Allen J.E."/>
            <person name="Bosdet I.E."/>
            <person name="Brent M.R."/>
            <person name="Chiu R."/>
            <person name="Doering T.L."/>
            <person name="Donlin M.J."/>
            <person name="D'Souza C.A."/>
            <person name="Fox D.S."/>
            <person name="Grinberg V."/>
            <person name="Fu J."/>
            <person name="Fukushima M."/>
            <person name="Haas B.J."/>
            <person name="Huang J.C."/>
            <person name="Janbon G."/>
            <person name="Jones S.J."/>
            <person name="Koo H.L."/>
            <person name="Krzywinski M.I."/>
            <person name="Kwon-Chung J.K."/>
            <person name="Lengeler K.B."/>
            <person name="Maiti R."/>
            <person name="Marra M.A."/>
            <person name="Marra R.E."/>
            <person name="Mathewson C.A."/>
            <person name="Mitchell T.G."/>
            <person name="Pertea M."/>
            <person name="Riggs F.R."/>
            <person name="Salzberg S.L."/>
            <person name="Schein J.E."/>
            <person name="Shvartsbeyn A."/>
            <person name="Shin H."/>
            <person name="Shumway M."/>
            <person name="Specht C.A."/>
            <person name="Suh B.B."/>
            <person name="Tenney A."/>
            <person name="Utterback T.R."/>
            <person name="Wickes B.L."/>
            <person name="Wortman J.R."/>
            <person name="Wye N.H."/>
            <person name="Kronstad J.W."/>
            <person name="Lodge J.K."/>
            <person name="Heitman J."/>
            <person name="Davis R.W."/>
            <person name="Fraser C.M."/>
            <person name="Hyman R.W."/>
        </authorList>
    </citation>
    <scope>NUCLEOTIDE SEQUENCE [LARGE SCALE GENOMIC DNA]</scope>
    <source>
        <strain evidence="5">JEC21 / ATCC MYA-565</strain>
    </source>
</reference>
<dbReference type="SMART" id="SM00482">
    <property type="entry name" value="POLAc"/>
    <property type="match status" value="1"/>
</dbReference>
<dbReference type="InterPro" id="IPR041336">
    <property type="entry name" value="DNApol_Exo"/>
</dbReference>
<accession>Q5KMW1</accession>
<dbReference type="PANTHER" id="PTHR10267">
    <property type="entry name" value="DNA POLYMERASE SUBUNIT GAMMA-1"/>
    <property type="match status" value="1"/>
</dbReference>
<dbReference type="InParanoid" id="Q5KMW1"/>
<evidence type="ECO:0000313" key="4">
    <source>
        <dbReference type="EMBL" id="AAW41465.2"/>
    </source>
</evidence>
<dbReference type="FunCoup" id="Q5KMW1">
    <property type="interactions" value="254"/>
</dbReference>
<sequence>MRKALDISRLTRPARIRCRPSLFLRNGSLSSSASQSKPSDAPVKVSDVKEKGVEKPLVPAFGARRAEMEDYILAMEMAKLEDGYDQPRVRKIRKSKLPSLHDPQSFLWDSKQASSSKVTSSASPTLQPSRKGKEKEVVANEYETSEPNQEVQTLEDAKPIDSEGRKSSPRRNPVGVQMLSPSLHSQLFPGQPLPKPPQALLDISKSHLKDNDLFPEGAAVLPEISFDLPSLRGNNIRDHFHALGQYTAEPHASMARKFAATRLPAKPDRWEMGRSGWTKYYSDGRMEAVDDLGDETLVSFDVEVLYKLSRFPVMATAVTPNAWYSWLSPVIFQSPPAEIPEPPPPWEASTPTYHPHELIPLFNNKSSIPRIVIGHNVGYDRARVKEEYSLERTQTRWLDTLSLHVSTRGITSVQRPAWMAYKKNKKAKKLREQENLSILQEMAEKSGDDTIMDSLQEFGAASETEEAEALQSRWEDVTSMNSLAEVAALHCGYPVDKSVRDRFGDDSIKHASQIHSELHQLLSYCADDVRVTHDVYAKVFPLFLESCPHPATLSGVLSMGSSFLPVDQSWKEYLRNAEETYREMDVAVKKALRLLAEKLRAEGEPKEGDPWASQLDWSPKNARWSDEDLEATGKHSVQPQESAQPHKPGFNSGASSPTWLTQISSNHSILKSNMSQRYLLPLLLRMSFKGHPVAYLSEHGWCFMVPHDQVGDYFDTHGSPHMLSAKDNRLEKLEESYSFFRIGNAGSPKKTKLVGPSIKPFVKSGDLTSAYPELLIKVMKTDLSDAVEDLWECVVDIGNLKESEWGQQLDWTPATEGSASSNDVPLSSSSSSLRPSSIKKSKTNHGTWPKWYWDLTGPVSRLPVGELDLTCKKTIAPLLLRLQWQGFPLVHSKEHKWLYRLPRKVYEEEDERIAKARGLPVSFREEGPDAVFAKDDDHVYFRLPHKDGEGKNVGNPLSKGFVKAIESGELASAAAESGDDVAAKAAADATNMNAFCSYWISSRERIMDQMVVYRDQEFGMILPQVITMGTVTRRAVEATWLTASNAKKNRVGSELKAMVRAPPGYSIVGSDVDSEELWISSVMGDSQFGMHGATAIGWMTLEGNKSAGTDLHSKTASILGISRDAAKVFNYSRIYGAGKKHAVQLLLQGDSKLTKETAGKLADNLYKSTKGAKALRARNLPVASVPSLWHGGSESYLFNTLEAIALSDRPTTPALGCGVTRALRKSYLEESASYLPSRVNWVVQSSGVDYLHLLIVSMEYLIKKYDIKARYLISVHDEVRYLAKEEDRYRTALALQVANAWTRALFCFNLGIDDMPQGITFFSAVDIDHVLRKEVFLTCETPSHPKVIPAGESLDINSLLEKVPRGDLGTPIPDDLQPPTDIKPPVALFPNIQSAQHRQFLQAQASKGGMGAKKWLDNLPPVQYIDEVNEENGKPYQKSHKKAVLSSSKKPRW</sequence>
<dbReference type="PaxDb" id="214684-Q5KMW1"/>
<dbReference type="GO" id="GO:0005739">
    <property type="term" value="C:mitochondrion"/>
    <property type="evidence" value="ECO:0000318"/>
    <property type="project" value="GO_Central"/>
</dbReference>
<proteinExistence type="predicted"/>
<dbReference type="OrthoDB" id="5588663at2759"/>
<feature type="region of interest" description="Disordered" evidence="2">
    <location>
        <begin position="627"/>
        <end position="655"/>
    </location>
</feature>
<keyword evidence="4" id="KW-0808">Transferase</keyword>
<feature type="compositionally biased region" description="Basic and acidic residues" evidence="2">
    <location>
        <begin position="155"/>
        <end position="166"/>
    </location>
</feature>
<feature type="domain" description="DNA-directed DNA polymerase family A palm" evidence="3">
    <location>
        <begin position="1052"/>
        <end position="1287"/>
    </location>
</feature>
<evidence type="ECO:0000256" key="2">
    <source>
        <dbReference type="SAM" id="MobiDB-lite"/>
    </source>
</evidence>
<dbReference type="GeneID" id="3255791"/>
<dbReference type="Pfam" id="PF00476">
    <property type="entry name" value="DNA_pol_A"/>
    <property type="match status" value="1"/>
</dbReference>
<dbReference type="HOGENOM" id="CLU_001524_2_0_1"/>
<feature type="region of interest" description="Disordered" evidence="2">
    <location>
        <begin position="27"/>
        <end position="49"/>
    </location>
</feature>
<dbReference type="VEuPathDB" id="FungiDB:CNB00310"/>
<dbReference type="GO" id="GO:0008408">
    <property type="term" value="F:3'-5' exonuclease activity"/>
    <property type="evidence" value="ECO:0000318"/>
    <property type="project" value="GO_Central"/>
</dbReference>
<dbReference type="Proteomes" id="UP000002149">
    <property type="component" value="Chromosome 2"/>
</dbReference>
<feature type="compositionally biased region" description="Low complexity" evidence="2">
    <location>
        <begin position="110"/>
        <end position="123"/>
    </location>
</feature>
<evidence type="ECO:0000313" key="5">
    <source>
        <dbReference type="Proteomes" id="UP000002149"/>
    </source>
</evidence>
<keyword evidence="4" id="KW-0548">Nucleotidyltransferase</keyword>
<keyword evidence="5" id="KW-1185">Reference proteome</keyword>
<feature type="compositionally biased region" description="Basic residues" evidence="2">
    <location>
        <begin position="1437"/>
        <end position="1453"/>
    </location>
</feature>
<dbReference type="SUPFAM" id="SSF53098">
    <property type="entry name" value="Ribonuclease H-like"/>
    <property type="match status" value="1"/>
</dbReference>
<dbReference type="EMBL" id="AE017342">
    <property type="protein sequence ID" value="AAW41465.2"/>
    <property type="molecule type" value="Genomic_DNA"/>
</dbReference>
<dbReference type="STRING" id="214684.Q5KMW1"/>
<feature type="compositionally biased region" description="Low complexity" evidence="2">
    <location>
        <begin position="818"/>
        <end position="836"/>
    </location>
</feature>
<dbReference type="SUPFAM" id="SSF56672">
    <property type="entry name" value="DNA/RNA polymerases"/>
    <property type="match status" value="1"/>
</dbReference>
<evidence type="ECO:0000259" key="3">
    <source>
        <dbReference type="SMART" id="SM00482"/>
    </source>
</evidence>
<dbReference type="FunFam" id="1.10.150.20:FF:000091">
    <property type="entry name" value="Unplaced genomic scaffold supercont1.20, whole genome shotgun sequence"/>
    <property type="match status" value="1"/>
</dbReference>
<feature type="compositionally biased region" description="Low complexity" evidence="2">
    <location>
        <begin position="28"/>
        <end position="39"/>
    </location>
</feature>
<dbReference type="eggNOG" id="KOG3657">
    <property type="taxonomic scope" value="Eukaryota"/>
</dbReference>
<dbReference type="Gene3D" id="3.30.420.390">
    <property type="match status" value="2"/>
</dbReference>
<keyword evidence="4" id="KW-0239">DNA-directed DNA polymerase</keyword>
<feature type="region of interest" description="Disordered" evidence="2">
    <location>
        <begin position="812"/>
        <end position="843"/>
    </location>
</feature>
<dbReference type="PRINTS" id="PR00867">
    <property type="entry name" value="DNAPOLG"/>
</dbReference>
<evidence type="ECO:0000256" key="1">
    <source>
        <dbReference type="ARBA" id="ARBA00031966"/>
    </source>
</evidence>
<gene>
    <name evidence="4" type="ordered locus">CNB00310</name>
</gene>